<gene>
    <name evidence="2" type="ORF">NDU88_003765</name>
</gene>
<feature type="region of interest" description="Disordered" evidence="1">
    <location>
        <begin position="17"/>
        <end position="42"/>
    </location>
</feature>
<comment type="caution">
    <text evidence="2">The sequence shown here is derived from an EMBL/GenBank/DDBJ whole genome shotgun (WGS) entry which is preliminary data.</text>
</comment>
<protein>
    <submittedName>
        <fullName evidence="2">Uncharacterized protein</fullName>
    </submittedName>
</protein>
<dbReference type="EMBL" id="JANPWB010000006">
    <property type="protein sequence ID" value="KAJ1178519.1"/>
    <property type="molecule type" value="Genomic_DNA"/>
</dbReference>
<evidence type="ECO:0000256" key="1">
    <source>
        <dbReference type="SAM" id="MobiDB-lite"/>
    </source>
</evidence>
<name>A0AAV7TP99_PLEWA</name>
<dbReference type="AlphaFoldDB" id="A0AAV7TP99"/>
<evidence type="ECO:0000313" key="2">
    <source>
        <dbReference type="EMBL" id="KAJ1178519.1"/>
    </source>
</evidence>
<evidence type="ECO:0000313" key="3">
    <source>
        <dbReference type="Proteomes" id="UP001066276"/>
    </source>
</evidence>
<accession>A0AAV7TP99</accession>
<reference evidence="2" key="1">
    <citation type="journal article" date="2022" name="bioRxiv">
        <title>Sequencing and chromosome-scale assembly of the giantPleurodeles waltlgenome.</title>
        <authorList>
            <person name="Brown T."/>
            <person name="Elewa A."/>
            <person name="Iarovenko S."/>
            <person name="Subramanian E."/>
            <person name="Araus A.J."/>
            <person name="Petzold A."/>
            <person name="Susuki M."/>
            <person name="Suzuki K.-i.T."/>
            <person name="Hayashi T."/>
            <person name="Toyoda A."/>
            <person name="Oliveira C."/>
            <person name="Osipova E."/>
            <person name="Leigh N.D."/>
            <person name="Simon A."/>
            <person name="Yun M.H."/>
        </authorList>
    </citation>
    <scope>NUCLEOTIDE SEQUENCE</scope>
    <source>
        <strain evidence="2">20211129_DDA</strain>
        <tissue evidence="2">Liver</tissue>
    </source>
</reference>
<sequence length="203" mass="21622">MTCQSCSRYRSSNELCLPSAPRPGPASNVDGRPGAGRHTIPDSGVLLTGPSHFPHAGNHAIHWRSCREQQGRPAGAPVLPDAVMARMTRAAGKAIGFQAQSRPASTHCLGHTPSRVAAHCRGGRRRISITQEARAQGSEVVRCEGGTMPFFHLTLAASLRDRLSVSGHTTPGVSSVSLCYQFCFKTIQGCPGGINGCKKWRIV</sequence>
<organism evidence="2 3">
    <name type="scientific">Pleurodeles waltl</name>
    <name type="common">Iberian ribbed newt</name>
    <dbReference type="NCBI Taxonomy" id="8319"/>
    <lineage>
        <taxon>Eukaryota</taxon>
        <taxon>Metazoa</taxon>
        <taxon>Chordata</taxon>
        <taxon>Craniata</taxon>
        <taxon>Vertebrata</taxon>
        <taxon>Euteleostomi</taxon>
        <taxon>Amphibia</taxon>
        <taxon>Batrachia</taxon>
        <taxon>Caudata</taxon>
        <taxon>Salamandroidea</taxon>
        <taxon>Salamandridae</taxon>
        <taxon>Pleurodelinae</taxon>
        <taxon>Pleurodeles</taxon>
    </lineage>
</organism>
<proteinExistence type="predicted"/>
<keyword evidence="3" id="KW-1185">Reference proteome</keyword>
<dbReference type="Proteomes" id="UP001066276">
    <property type="component" value="Chromosome 3_2"/>
</dbReference>